<dbReference type="Proteomes" id="UP000076865">
    <property type="component" value="Plasmid pDSM15939_2"/>
</dbReference>
<dbReference type="EMBL" id="CP015440">
    <property type="protein sequence ID" value="ANB62366.1"/>
    <property type="molecule type" value="Genomic_DNA"/>
</dbReference>
<dbReference type="InterPro" id="IPR000415">
    <property type="entry name" value="Nitroreductase-like"/>
</dbReference>
<protein>
    <recommendedName>
        <fullName evidence="3">SagB-type dehydrogenase domain protein</fullName>
    </recommendedName>
</protein>
<reference evidence="1 2" key="1">
    <citation type="journal article" date="2006" name="Syst. Appl. Microbiol.">
        <title>Anoxybacillus amylolyticus sp. nov., a thermophilic amylase producing bacterium isolated from Mount Rittmann (Antarctica).</title>
        <authorList>
            <person name="Poli A."/>
            <person name="Esposito E."/>
            <person name="Lama L."/>
            <person name="Orlando P."/>
            <person name="Nicolaus G."/>
            <person name="de Appolonia F."/>
            <person name="Gambacorta A."/>
            <person name="Nicolaus B."/>
        </authorList>
    </citation>
    <scope>NUCLEOTIDE SEQUENCE [LARGE SCALE GENOMIC DNA]</scope>
    <source>
        <strain evidence="1 2">DSM 15939</strain>
        <plasmid evidence="2">Plasmid pdsm15939_2</plasmid>
    </source>
</reference>
<dbReference type="InterPro" id="IPR052544">
    <property type="entry name" value="Bacteriocin_Proc_Enz"/>
</dbReference>
<dbReference type="PATRIC" id="fig|294699.3.peg.3367"/>
<dbReference type="KEGG" id="aamy:GFC30_3282"/>
<evidence type="ECO:0000313" key="1">
    <source>
        <dbReference type="EMBL" id="ANB62366.1"/>
    </source>
</evidence>
<sequence>MEKYYLNPVFIGDLDPNESSFIKITIPVPNREVKISHGEFISLIKAFKSKEYVEKNELTAIFTGTQIQYLLEQELIKKEPFDNTYAEGIQQWIDYGWHEALIFHLISNRVEYEDDDWDYNKTINMRNELINRYSNFLCTYLPLDNVYEVKLSNEVKKLSHVSFEKALLNRRSNQPWSKDKFTLDELSEILYISLYKFREKRKVNAKILEDKDIESYHKLYEMSYVDSFYLYVISYDIEGLENGIYFYDILNHKLLLIKKGLFRNEVTEICIGQKLAGSGKVSIALAIDWLPYMIRYQHERAYRNLFIAAGQIMQRLLITFSGMNKSMFITPAIREEKVDKLMGLNNFEQAIVYFTTAG</sequence>
<keyword evidence="2" id="KW-1185">Reference proteome</keyword>
<dbReference type="CDD" id="cd02142">
    <property type="entry name" value="McbC_SagB-like_oxidoreductase"/>
    <property type="match status" value="1"/>
</dbReference>
<dbReference type="GO" id="GO:0016491">
    <property type="term" value="F:oxidoreductase activity"/>
    <property type="evidence" value="ECO:0007669"/>
    <property type="project" value="InterPro"/>
</dbReference>
<dbReference type="AlphaFoldDB" id="A0A160F728"/>
<proteinExistence type="predicted"/>
<evidence type="ECO:0008006" key="3">
    <source>
        <dbReference type="Google" id="ProtNLM"/>
    </source>
</evidence>
<keyword evidence="1" id="KW-0614">Plasmid</keyword>
<name>A0A160F728_9BACL</name>
<dbReference type="RefSeq" id="WP_066328066.1">
    <property type="nucleotide sequence ID" value="NZ_CP015440.1"/>
</dbReference>
<geneLocation type="plasmid" evidence="2">
    <name>pdsm15939_2</name>
</geneLocation>
<organism evidence="1 2">
    <name type="scientific">Anoxybacteroides amylolyticum</name>
    <dbReference type="NCBI Taxonomy" id="294699"/>
    <lineage>
        <taxon>Bacteria</taxon>
        <taxon>Bacillati</taxon>
        <taxon>Bacillota</taxon>
        <taxon>Bacilli</taxon>
        <taxon>Bacillales</taxon>
        <taxon>Anoxybacillaceae</taxon>
        <taxon>Anoxybacteroides</taxon>
    </lineage>
</organism>
<accession>A0A160F728</accession>
<dbReference type="Gene3D" id="3.40.109.10">
    <property type="entry name" value="NADH Oxidase"/>
    <property type="match status" value="1"/>
</dbReference>
<gene>
    <name evidence="1" type="ORF">GFC30_3282</name>
</gene>
<evidence type="ECO:0000313" key="2">
    <source>
        <dbReference type="Proteomes" id="UP000076865"/>
    </source>
</evidence>
<dbReference type="PANTHER" id="PTHR43745:SF2">
    <property type="entry name" value="NITROREDUCTASE MJ1384-RELATED"/>
    <property type="match status" value="1"/>
</dbReference>
<dbReference type="OrthoDB" id="9801593at2"/>
<dbReference type="PANTHER" id="PTHR43745">
    <property type="entry name" value="NITROREDUCTASE MJ1384-RELATED"/>
    <property type="match status" value="1"/>
</dbReference>